<proteinExistence type="predicted"/>
<dbReference type="InterPro" id="IPR015904">
    <property type="entry name" value="Sulphide_quinone_reductase"/>
</dbReference>
<keyword evidence="3" id="KW-0560">Oxidoreductase</keyword>
<evidence type="ECO:0000259" key="1">
    <source>
        <dbReference type="Pfam" id="PF04273"/>
    </source>
</evidence>
<dbReference type="EMBL" id="JAUSWH010000015">
    <property type="protein sequence ID" value="MDQ0457497.1"/>
    <property type="molecule type" value="Genomic_DNA"/>
</dbReference>
<dbReference type="PANTHER" id="PTHR10632">
    <property type="entry name" value="SULFIDE:QUINONE OXIDOREDUCTASE"/>
    <property type="match status" value="1"/>
</dbReference>
<dbReference type="Gene3D" id="3.50.50.60">
    <property type="entry name" value="FAD/NAD(P)-binding domain"/>
    <property type="match status" value="2"/>
</dbReference>
<feature type="domain" description="FAD/NAD(P)-binding" evidence="2">
    <location>
        <begin position="156"/>
        <end position="274"/>
    </location>
</feature>
<reference evidence="3 4" key="1">
    <citation type="submission" date="2023-07" db="EMBL/GenBank/DDBJ databases">
        <title>Genomic Encyclopedia of Type Strains, Phase IV (KMG-IV): sequencing the most valuable type-strain genomes for metagenomic binning, comparative biology and taxonomic classification.</title>
        <authorList>
            <person name="Goeker M."/>
        </authorList>
    </citation>
    <scope>NUCLEOTIDE SEQUENCE [LARGE SCALE GENOMIC DNA]</scope>
    <source>
        <strain evidence="3 4">DSM 100301</strain>
    </source>
</reference>
<dbReference type="Pfam" id="PF04273">
    <property type="entry name" value="BLH_phosphatase"/>
    <property type="match status" value="1"/>
</dbReference>
<organism evidence="3 4">
    <name type="scientific">Rhizobium paknamense</name>
    <dbReference type="NCBI Taxonomy" id="1206817"/>
    <lineage>
        <taxon>Bacteria</taxon>
        <taxon>Pseudomonadati</taxon>
        <taxon>Pseudomonadota</taxon>
        <taxon>Alphaproteobacteria</taxon>
        <taxon>Hyphomicrobiales</taxon>
        <taxon>Rhizobiaceae</taxon>
        <taxon>Rhizobium/Agrobacterium group</taxon>
        <taxon>Rhizobium</taxon>
    </lineage>
</organism>
<dbReference type="GO" id="GO:0016491">
    <property type="term" value="F:oxidoreductase activity"/>
    <property type="evidence" value="ECO:0007669"/>
    <property type="project" value="UniProtKB-KW"/>
</dbReference>
<dbReference type="InterPro" id="IPR029021">
    <property type="entry name" value="Prot-tyrosine_phosphatase-like"/>
</dbReference>
<feature type="domain" description="Beta-lactamase hydrolase-like protein phosphatase-like" evidence="1">
    <location>
        <begin position="2"/>
        <end position="109"/>
    </location>
</feature>
<evidence type="ECO:0000313" key="4">
    <source>
        <dbReference type="Proteomes" id="UP001235269"/>
    </source>
</evidence>
<name>A0ABU0IGZ3_9HYPH</name>
<protein>
    <submittedName>
        <fullName evidence="3">Sulfide:quinone oxidoreductase</fullName>
        <ecNumber evidence="3">1.8.5.-</ecNumber>
    </submittedName>
</protein>
<dbReference type="NCBIfam" id="TIGR01244">
    <property type="entry name" value="TIGR01244 family sulfur transferase"/>
    <property type="match status" value="1"/>
</dbReference>
<dbReference type="InterPro" id="IPR005939">
    <property type="entry name" value="BLH_phosphatase-like"/>
</dbReference>
<dbReference type="RefSeq" id="WP_307159661.1">
    <property type="nucleotide sequence ID" value="NZ_JAUSWH010000015.1"/>
</dbReference>
<dbReference type="InterPro" id="IPR036188">
    <property type="entry name" value="FAD/NAD-bd_sf"/>
</dbReference>
<evidence type="ECO:0000313" key="3">
    <source>
        <dbReference type="EMBL" id="MDQ0457497.1"/>
    </source>
</evidence>
<evidence type="ECO:0000259" key="2">
    <source>
        <dbReference type="Pfam" id="PF07992"/>
    </source>
</evidence>
<accession>A0ABU0IGZ3</accession>
<comment type="caution">
    <text evidence="3">The sequence shown here is derived from an EMBL/GenBank/DDBJ whole genome shotgun (WGS) entry which is preliminary data.</text>
</comment>
<gene>
    <name evidence="3" type="ORF">QO005_003855</name>
</gene>
<dbReference type="InterPro" id="IPR023753">
    <property type="entry name" value="FAD/NAD-binding_dom"/>
</dbReference>
<dbReference type="SUPFAM" id="SSF51905">
    <property type="entry name" value="FAD/NAD(P)-binding domain"/>
    <property type="match status" value="2"/>
</dbReference>
<keyword evidence="4" id="KW-1185">Reference proteome</keyword>
<dbReference type="Gene3D" id="3.90.190.10">
    <property type="entry name" value="Protein tyrosine phosphatase superfamily"/>
    <property type="match status" value="1"/>
</dbReference>
<dbReference type="Pfam" id="PF07992">
    <property type="entry name" value="Pyr_redox_2"/>
    <property type="match status" value="1"/>
</dbReference>
<dbReference type="PANTHER" id="PTHR10632:SF2">
    <property type="entry name" value="SULFIDE:QUINONE OXIDOREDUCTASE, MITOCHONDRIAL"/>
    <property type="match status" value="1"/>
</dbReference>
<dbReference type="Proteomes" id="UP001235269">
    <property type="component" value="Unassembled WGS sequence"/>
</dbReference>
<dbReference type="EC" id="1.8.5.-" evidence="3"/>
<sequence length="563" mass="61008">MDIRKINDSISVSPQIKLEEAHELTQLGFKSIISNRPDGEESGQPTADMMCLAAEAAGLEFRHIPVVASDIGDRDIALFDEAMKDLPKPILAFCRSGTRAATLWALSQAPSIGEDTVLSAAKSAGYDLSQLRPRLSSTSNTENMSAKDAKSSTACDVLIVGAGAAGIATAASLLKRRKCLSIVLVDPSERHAYQPGWTMVGGGIFKPEDTVRPMRDLIPDGVKWEKASVAAFEPDHDRVVLSDGRRISYRMLVAAPGIKLNWSAIEGLEETLGRNGVTSNYHYDTAPYTWSLVQNLKGGRALFTQPPMPIKCAGAPQKAMYLSGDHWFRQGRINDISIQFHNAGPVLFGVKDYVPALMEYVKKYRANLNFGSKLLAVDGTRKEARFANTAADGTVTEETVGFDMIHVCPPQVAPDFVRDSPLANQAGWIEVDEASLQHKRYPNVFSLGDAAGTSNAKTAAAARKQAPIIAENVLAVLDGKSMPAAYDGYGSCPLTVERGKIVLAEFGYGGKLLPTFPTWIIDGTKPSSLAWYLKAEALPPIYWHGMLKGREWLVSPDLKKTAA</sequence>
<dbReference type="CDD" id="cd14503">
    <property type="entry name" value="PTP-bact"/>
    <property type="match status" value="1"/>
</dbReference>